<dbReference type="InterPro" id="IPR018247">
    <property type="entry name" value="EF_Hand_1_Ca_BS"/>
</dbReference>
<dbReference type="InterPro" id="IPR011992">
    <property type="entry name" value="EF-hand-dom_pair"/>
</dbReference>
<dbReference type="PANTHER" id="PTHR23004">
    <property type="entry name" value="DOUBLECORTIN DOMAIN CONTAINING 2"/>
    <property type="match status" value="1"/>
</dbReference>
<dbReference type="PANTHER" id="PTHR23004:SF11">
    <property type="entry name" value="PROTEIN RPI-1"/>
    <property type="match status" value="1"/>
</dbReference>
<dbReference type="AlphaFoldDB" id="F2TZI2"/>
<dbReference type="SUPFAM" id="SSF47473">
    <property type="entry name" value="EF-hand"/>
    <property type="match status" value="1"/>
</dbReference>
<feature type="region of interest" description="Disordered" evidence="3">
    <location>
        <begin position="421"/>
        <end position="461"/>
    </location>
</feature>
<dbReference type="PROSITE" id="PS50309">
    <property type="entry name" value="DC"/>
    <property type="match status" value="2"/>
</dbReference>
<dbReference type="KEGG" id="sre:PTSG_11815"/>
<feature type="region of interest" description="Disordered" evidence="3">
    <location>
        <begin position="242"/>
        <end position="303"/>
    </location>
</feature>
<evidence type="ECO:0000256" key="3">
    <source>
        <dbReference type="SAM" id="MobiDB-lite"/>
    </source>
</evidence>
<dbReference type="SUPFAM" id="SSF49723">
    <property type="entry name" value="Lipase/lipooxygenase domain (PLAT/LH2 domain)"/>
    <property type="match status" value="1"/>
</dbReference>
<dbReference type="Gene3D" id="2.40.180.10">
    <property type="entry name" value="Catalase core domain"/>
    <property type="match status" value="1"/>
</dbReference>
<evidence type="ECO:0000256" key="2">
    <source>
        <dbReference type="PROSITE-ProRule" id="PRU00152"/>
    </source>
</evidence>
<keyword evidence="1" id="KW-0106">Calcium</keyword>
<dbReference type="InterPro" id="IPR001024">
    <property type="entry name" value="PLAT/LH2_dom"/>
</dbReference>
<dbReference type="InParanoid" id="F2TZI2"/>
<dbReference type="Gene3D" id="1.10.238.10">
    <property type="entry name" value="EF-hand"/>
    <property type="match status" value="1"/>
</dbReference>
<dbReference type="InterPro" id="IPR036392">
    <property type="entry name" value="PLAT/LH2_dom_sf"/>
</dbReference>
<evidence type="ECO:0000259" key="4">
    <source>
        <dbReference type="PROSITE" id="PS50095"/>
    </source>
</evidence>
<feature type="domain" description="EF-hand" evidence="5">
    <location>
        <begin position="499"/>
        <end position="534"/>
    </location>
</feature>
<evidence type="ECO:0000313" key="8">
    <source>
        <dbReference type="Proteomes" id="UP000007799"/>
    </source>
</evidence>
<feature type="domain" description="Doublecortin" evidence="6">
    <location>
        <begin position="8"/>
        <end position="91"/>
    </location>
</feature>
<proteinExistence type="predicted"/>
<dbReference type="eggNOG" id="KOG3599">
    <property type="taxonomic scope" value="Eukaryota"/>
</dbReference>
<feature type="domain" description="PLAT" evidence="4">
    <location>
        <begin position="305"/>
        <end position="420"/>
    </location>
</feature>
<gene>
    <name evidence="7" type="ORF">PTSG_11815</name>
</gene>
<feature type="compositionally biased region" description="Low complexity" evidence="3">
    <location>
        <begin position="264"/>
        <end position="273"/>
    </location>
</feature>
<dbReference type="GO" id="GO:0005815">
    <property type="term" value="C:microtubule organizing center"/>
    <property type="evidence" value="ECO:0007669"/>
    <property type="project" value="TreeGrafter"/>
</dbReference>
<dbReference type="Gene3D" id="3.10.20.230">
    <property type="entry name" value="Doublecortin domain"/>
    <property type="match status" value="2"/>
</dbReference>
<dbReference type="SMART" id="SM00054">
    <property type="entry name" value="EFh"/>
    <property type="match status" value="3"/>
</dbReference>
<dbReference type="SMART" id="SM00537">
    <property type="entry name" value="DCX"/>
    <property type="match status" value="2"/>
</dbReference>
<feature type="domain" description="EF-hand" evidence="5">
    <location>
        <begin position="572"/>
        <end position="607"/>
    </location>
</feature>
<dbReference type="FunCoup" id="F2TZI2">
    <property type="interactions" value="55"/>
</dbReference>
<dbReference type="PROSITE" id="PS50222">
    <property type="entry name" value="EF_HAND_2"/>
    <property type="match status" value="3"/>
</dbReference>
<dbReference type="InterPro" id="IPR003533">
    <property type="entry name" value="Doublecortin_dom"/>
</dbReference>
<dbReference type="SMART" id="SM00308">
    <property type="entry name" value="LH2"/>
    <property type="match status" value="1"/>
</dbReference>
<dbReference type="GO" id="GO:0005874">
    <property type="term" value="C:microtubule"/>
    <property type="evidence" value="ECO:0007669"/>
    <property type="project" value="TreeGrafter"/>
</dbReference>
<evidence type="ECO:0000256" key="1">
    <source>
        <dbReference type="ARBA" id="ARBA00022837"/>
    </source>
</evidence>
<dbReference type="EMBL" id="GL832957">
    <property type="protein sequence ID" value="EGD79006.1"/>
    <property type="molecule type" value="Genomic_DNA"/>
</dbReference>
<feature type="domain" description="Doublecortin" evidence="6">
    <location>
        <begin position="133"/>
        <end position="216"/>
    </location>
</feature>
<organism evidence="8">
    <name type="scientific">Salpingoeca rosetta (strain ATCC 50818 / BSB-021)</name>
    <dbReference type="NCBI Taxonomy" id="946362"/>
    <lineage>
        <taxon>Eukaryota</taxon>
        <taxon>Choanoflagellata</taxon>
        <taxon>Craspedida</taxon>
        <taxon>Salpingoecidae</taxon>
        <taxon>Salpingoeca</taxon>
    </lineage>
</organism>
<sequence length="659" mass="73626">MGTLVHPKTVRMFRNGDMFFPARSVVVNTHVTRNWDAFLDRVTQGVRPQRGAIRLIYDADTGKKVKTFEDLEDGKSYVAAGLERFKRIPYSNIQDQRTRERTMMQKHKTTLSSVQRVIRSGRAKKLGAGVRGKTIYVTMNGDLQFKPIKVLVNNRTTPDIEHLYDEIGKKVKAYTVETITKVYDINGRRIRSLDGVSDGGQYVAVTRGRFKALPYFSPVPISQSSPAKMAIKLRSDLRYQKNKKYKKNGSPTKLAPMGAYQNGNSKAASNNASPVKPAKKPQQAQSPVQAKPSPPKKLAPAEKVQSYNVTVVTGSDASHATDANVYLTIHGSKGDTRREPLREDSDNFDAGNEDVFAVESKSIGDITAITLEQDDSGASSAWFVERVTVRDTVTNKRIVFEVHDWLATDRGNMTNKIRVEADGSHKKKKKKANGAVRDEMAAPTREQADAVEDTADTMEDRPVKEARAAVVDDDDVDDTPSISTGKFQGAEKEIKAALQDPQQLKAFWRQLDFNGNNIVSLAEIDKFVVERFPVLNNKPALMRAYKKTTLRDGDGDSWVEKKEFPALLSNLLYFNCLFDAFDDIDTDDDRRVDFEEFKKGLKVLDMKMGEQDARDEFALMDENGGGVVLFDEFAAWAAQSACPVNDVVMTEFTTSDDKI</sequence>
<evidence type="ECO:0000259" key="6">
    <source>
        <dbReference type="PROSITE" id="PS50309"/>
    </source>
</evidence>
<name>F2TZI2_SALR5</name>
<evidence type="ECO:0000313" key="7">
    <source>
        <dbReference type="EMBL" id="EGD79006.1"/>
    </source>
</evidence>
<dbReference type="Pfam" id="PF13499">
    <property type="entry name" value="EF-hand_7"/>
    <property type="match status" value="1"/>
</dbReference>
<reference evidence="7" key="1">
    <citation type="submission" date="2009-08" db="EMBL/GenBank/DDBJ databases">
        <title>Annotation of Salpingoeca rosetta.</title>
        <authorList>
            <consortium name="The Broad Institute Genome Sequencing Platform"/>
            <person name="Russ C."/>
            <person name="Cuomo C."/>
            <person name="Burger G."/>
            <person name="Gray M.W."/>
            <person name="Holland P.W.H."/>
            <person name="King N."/>
            <person name="Lang F.B.F."/>
            <person name="Roger A.J."/>
            <person name="Ruiz-Trillo I."/>
            <person name="Young S.K."/>
            <person name="Zeng Q."/>
            <person name="Gargeya S."/>
            <person name="Alvarado L."/>
            <person name="Berlin A."/>
            <person name="Chapman S.B."/>
            <person name="Chen Z."/>
            <person name="Freedman E."/>
            <person name="Gellesch M."/>
            <person name="Goldberg J."/>
            <person name="Griggs A."/>
            <person name="Gujja S."/>
            <person name="Heilman E."/>
            <person name="Heiman D."/>
            <person name="Howarth C."/>
            <person name="Mehta T."/>
            <person name="Neiman D."/>
            <person name="Pearson M."/>
            <person name="Roberts A."/>
            <person name="Saif S."/>
            <person name="Shea T."/>
            <person name="Shenoy N."/>
            <person name="Sisk P."/>
            <person name="Stolte C."/>
            <person name="Sykes S."/>
            <person name="White J."/>
            <person name="Yandava C."/>
            <person name="Haas B."/>
            <person name="Nusbaum C."/>
            <person name="Birren B."/>
        </authorList>
    </citation>
    <scope>NUCLEOTIDE SEQUENCE [LARGE SCALE GENOMIC DNA]</scope>
    <source>
        <strain evidence="7">ATCC 50818</strain>
    </source>
</reference>
<dbReference type="GO" id="GO:0035556">
    <property type="term" value="P:intracellular signal transduction"/>
    <property type="evidence" value="ECO:0007669"/>
    <property type="project" value="InterPro"/>
</dbReference>
<dbReference type="GO" id="GO:0005509">
    <property type="term" value="F:calcium ion binding"/>
    <property type="evidence" value="ECO:0007669"/>
    <property type="project" value="InterPro"/>
</dbReference>
<keyword evidence="8" id="KW-1185">Reference proteome</keyword>
<dbReference type="GeneID" id="16078558"/>
<protein>
    <recommendedName>
        <fullName evidence="9">Calmodulin</fullName>
    </recommendedName>
</protein>
<dbReference type="STRING" id="946362.F2TZI2"/>
<evidence type="ECO:0000259" key="5">
    <source>
        <dbReference type="PROSITE" id="PS50222"/>
    </source>
</evidence>
<dbReference type="InterPro" id="IPR002048">
    <property type="entry name" value="EF_hand_dom"/>
</dbReference>
<dbReference type="Pfam" id="PF01477">
    <property type="entry name" value="PLAT"/>
    <property type="match status" value="1"/>
</dbReference>
<dbReference type="eggNOG" id="KOG3757">
    <property type="taxonomic scope" value="Eukaryota"/>
</dbReference>
<dbReference type="PROSITE" id="PS00018">
    <property type="entry name" value="EF_HAND_1"/>
    <property type="match status" value="2"/>
</dbReference>
<dbReference type="InterPro" id="IPR036572">
    <property type="entry name" value="Doublecortin_dom_sf"/>
</dbReference>
<dbReference type="OrthoDB" id="1738954at2759"/>
<dbReference type="Pfam" id="PF03607">
    <property type="entry name" value="DCX"/>
    <property type="match status" value="2"/>
</dbReference>
<dbReference type="RefSeq" id="XP_004997962.1">
    <property type="nucleotide sequence ID" value="XM_004997905.1"/>
</dbReference>
<dbReference type="CDD" id="cd16113">
    <property type="entry name" value="DCX2_DCDC2_like"/>
    <property type="match status" value="1"/>
</dbReference>
<evidence type="ECO:0008006" key="9">
    <source>
        <dbReference type="Google" id="ProtNLM"/>
    </source>
</evidence>
<comment type="caution">
    <text evidence="2">Lacks conserved residue(s) required for the propagation of feature annotation.</text>
</comment>
<dbReference type="PROSITE" id="PS50095">
    <property type="entry name" value="PLAT"/>
    <property type="match status" value="1"/>
</dbReference>
<dbReference type="Proteomes" id="UP000007799">
    <property type="component" value="Unassembled WGS sequence"/>
</dbReference>
<dbReference type="SUPFAM" id="SSF89837">
    <property type="entry name" value="Doublecortin (DC)"/>
    <property type="match status" value="2"/>
</dbReference>
<dbReference type="OMA" id="TRERTMM"/>
<feature type="domain" description="EF-hand" evidence="5">
    <location>
        <begin position="608"/>
        <end position="643"/>
    </location>
</feature>
<accession>F2TZI2</accession>